<evidence type="ECO:0000313" key="2">
    <source>
        <dbReference type="EMBL" id="QJA69687.1"/>
    </source>
</evidence>
<dbReference type="AlphaFoldDB" id="A0A6M3LNF3"/>
<dbReference type="EMBL" id="MT141728">
    <property type="protein sequence ID" value="QJA69687.1"/>
    <property type="molecule type" value="Genomic_DNA"/>
</dbReference>
<reference evidence="3" key="1">
    <citation type="submission" date="2020-03" db="EMBL/GenBank/DDBJ databases">
        <title>The deep terrestrial virosphere.</title>
        <authorList>
            <person name="Holmfeldt K."/>
            <person name="Nilsson E."/>
            <person name="Simone D."/>
            <person name="Lopez-Fernandez M."/>
            <person name="Wu X."/>
            <person name="de Brujin I."/>
            <person name="Lundin D."/>
            <person name="Andersson A."/>
            <person name="Bertilsson S."/>
            <person name="Dopson M."/>
        </authorList>
    </citation>
    <scope>NUCLEOTIDE SEQUENCE</scope>
    <source>
        <strain evidence="2">MM415A04363</strain>
        <strain evidence="3">MM415B05142</strain>
    </source>
</reference>
<name>A0A6M3LNF3_9ZZZZ</name>
<proteinExistence type="predicted"/>
<accession>A0A6M3LNF3</accession>
<sequence>MATFISAANLIGGLCLGIGLVVGNIWLAVTGGFLCGAMILNAILTDVYFKDNNDPPVAKG</sequence>
<feature type="transmembrane region" description="Helical" evidence="1">
    <location>
        <begin position="7"/>
        <end position="25"/>
    </location>
</feature>
<keyword evidence="1" id="KW-0812">Transmembrane</keyword>
<organism evidence="3">
    <name type="scientific">viral metagenome</name>
    <dbReference type="NCBI Taxonomy" id="1070528"/>
    <lineage>
        <taxon>unclassified sequences</taxon>
        <taxon>metagenomes</taxon>
        <taxon>organismal metagenomes</taxon>
    </lineage>
</organism>
<evidence type="ECO:0000313" key="3">
    <source>
        <dbReference type="EMBL" id="QJA95839.1"/>
    </source>
</evidence>
<keyword evidence="1" id="KW-0472">Membrane</keyword>
<keyword evidence="1" id="KW-1133">Transmembrane helix</keyword>
<protein>
    <submittedName>
        <fullName evidence="3">Uncharacterized protein</fullName>
    </submittedName>
</protein>
<gene>
    <name evidence="2" type="ORF">MM415A04363_0003</name>
    <name evidence="3" type="ORF">MM415B05142_0011</name>
</gene>
<evidence type="ECO:0000256" key="1">
    <source>
        <dbReference type="SAM" id="Phobius"/>
    </source>
</evidence>
<dbReference type="EMBL" id="MT143348">
    <property type="protein sequence ID" value="QJA95839.1"/>
    <property type="molecule type" value="Genomic_DNA"/>
</dbReference>